<name>A0ABZ2UE34_9FLAO</name>
<keyword evidence="2" id="KW-1185">Reference proteome</keyword>
<accession>A0ABZ2UE34</accession>
<gene>
    <name evidence="1" type="ORF">AABD74_21775</name>
</gene>
<proteinExistence type="predicted"/>
<protein>
    <submittedName>
        <fullName evidence="1">Uncharacterized protein</fullName>
    </submittedName>
</protein>
<organism evidence="1 2">
    <name type="scientific">Flavobacterium soyae</name>
    <dbReference type="NCBI Taxonomy" id="2903098"/>
    <lineage>
        <taxon>Bacteria</taxon>
        <taxon>Pseudomonadati</taxon>
        <taxon>Bacteroidota</taxon>
        <taxon>Flavobacteriia</taxon>
        <taxon>Flavobacteriales</taxon>
        <taxon>Flavobacteriaceae</taxon>
        <taxon>Flavobacterium</taxon>
    </lineage>
</organism>
<dbReference type="RefSeq" id="WP_232678909.1">
    <property type="nucleotide sequence ID" value="NZ_CP150845.1"/>
</dbReference>
<reference evidence="1 2" key="1">
    <citation type="submission" date="2024-03" db="EMBL/GenBank/DDBJ databases">
        <title>Flavobacterium soyae.</title>
        <authorList>
            <person name="Zheng W."/>
        </authorList>
    </citation>
    <scope>NUCLEOTIDE SEQUENCE [LARGE SCALE GENOMIC DNA]</scope>
    <source>
        <strain evidence="1 2">55</strain>
    </source>
</reference>
<dbReference type="EMBL" id="CP150845">
    <property type="protein sequence ID" value="WYZ19780.1"/>
    <property type="molecule type" value="Genomic_DNA"/>
</dbReference>
<evidence type="ECO:0000313" key="1">
    <source>
        <dbReference type="EMBL" id="WYZ19780.1"/>
    </source>
</evidence>
<evidence type="ECO:0000313" key="2">
    <source>
        <dbReference type="Proteomes" id="UP001623852"/>
    </source>
</evidence>
<dbReference type="Proteomes" id="UP001623852">
    <property type="component" value="Chromosome"/>
</dbReference>
<sequence>MEKEDAANLLKPDMIGSKIWEDFSTDANGIIKVRAYYAVLQMEQNGSLNKNFVVKYVK</sequence>